<dbReference type="GO" id="GO:0070740">
    <property type="term" value="F:tubulin-glutamic acid ligase activity"/>
    <property type="evidence" value="ECO:0007669"/>
    <property type="project" value="TreeGrafter"/>
</dbReference>
<comment type="caution">
    <text evidence="6">The sequence shown here is derived from an EMBL/GenBank/DDBJ whole genome shotgun (WGS) entry which is preliminary data.</text>
</comment>
<dbReference type="GO" id="GO:0000226">
    <property type="term" value="P:microtubule cytoskeleton organization"/>
    <property type="evidence" value="ECO:0007669"/>
    <property type="project" value="TreeGrafter"/>
</dbReference>
<dbReference type="Pfam" id="PF03133">
    <property type="entry name" value="TTL"/>
    <property type="match status" value="1"/>
</dbReference>
<evidence type="ECO:0000256" key="5">
    <source>
        <dbReference type="ARBA" id="ARBA00049274"/>
    </source>
</evidence>
<evidence type="ECO:0000256" key="1">
    <source>
        <dbReference type="ARBA" id="ARBA00022598"/>
    </source>
</evidence>
<dbReference type="GO" id="GO:0015631">
    <property type="term" value="F:tubulin binding"/>
    <property type="evidence" value="ECO:0007669"/>
    <property type="project" value="TreeGrafter"/>
</dbReference>
<keyword evidence="3" id="KW-0067">ATP-binding</keyword>
<dbReference type="PANTHER" id="PTHR12241">
    <property type="entry name" value="TUBULIN POLYGLUTAMYLASE"/>
    <property type="match status" value="1"/>
</dbReference>
<evidence type="ECO:0000256" key="3">
    <source>
        <dbReference type="ARBA" id="ARBA00022840"/>
    </source>
</evidence>
<evidence type="ECO:0000313" key="6">
    <source>
        <dbReference type="EMBL" id="CAG9322959.1"/>
    </source>
</evidence>
<dbReference type="Gene3D" id="3.30.470.20">
    <property type="entry name" value="ATP-grasp fold, B domain"/>
    <property type="match status" value="1"/>
</dbReference>
<sequence>MSINVPFQFDLMVFPKMHQNLLNLYSKPPENKENDSSSSEAQQILHLPTINGKYLLFTPFTGPRKRFTATTPGYYYKCMGDVSLIRRTCEENGLREHKSEWRILWGNKNMRSNVYTGLARWQKINHFPRSFEITKKDCLFKNIAKMQALHGIDQFGFIPETYVLPNETYALEQQMLEDPGVMWIIKPSAKSQGKGIYLTNKPAELPSGQSYVACRYIDNPLLINELKFDLRIYVAVTSLDPLRIYIYKEGLVRFATEKYRRGQIDNRFVHLTNYSVNKFSPNFVSVDQDGQGHKWTLTALREYFKSHNQDFSLIWSKIKDIVVKTIISNESKNYASMKMFVPYRQNCFELLGFDILIDDSYTPWLLEVNLSPSLNTDSPLDLRIKGKLIADLFNLVGIPAKQKNAKKSKPVRKPAWNSSTISANTQFELSQEEIYVLKETNNELQRLGDFERIFPSELSFVYMPYFEEERTMNLLVCGELDKAKRQPTRSAEKAFLGNVYRQRLKPLTRERKNKPNSAAYLNQAERYLRQQVFRPSMLNPI</sequence>
<gene>
    <name evidence="6" type="ORF">BSTOLATCC_MIC32864</name>
</gene>
<dbReference type="EMBL" id="CAJZBQ010000033">
    <property type="protein sequence ID" value="CAG9322959.1"/>
    <property type="molecule type" value="Genomic_DNA"/>
</dbReference>
<dbReference type="AlphaFoldDB" id="A0AAU9J428"/>
<dbReference type="InterPro" id="IPR004344">
    <property type="entry name" value="TTL/TTLL_fam"/>
</dbReference>
<dbReference type="GO" id="GO:0005524">
    <property type="term" value="F:ATP binding"/>
    <property type="evidence" value="ECO:0007669"/>
    <property type="project" value="UniProtKB-KW"/>
</dbReference>
<dbReference type="Proteomes" id="UP001162131">
    <property type="component" value="Unassembled WGS sequence"/>
</dbReference>
<name>A0AAU9J428_9CILI</name>
<evidence type="ECO:0000256" key="4">
    <source>
        <dbReference type="ARBA" id="ARBA00041448"/>
    </source>
</evidence>
<comment type="catalytic activity">
    <reaction evidence="5">
        <text>L-glutamyl-[protein] + L-glutamate + ATP = gamma-L-glutamyl-L-glutamyl-[protein] + ADP + phosphate + H(+)</text>
        <dbReference type="Rhea" id="RHEA:60144"/>
        <dbReference type="Rhea" id="RHEA-COMP:10208"/>
        <dbReference type="Rhea" id="RHEA-COMP:15517"/>
        <dbReference type="ChEBI" id="CHEBI:15378"/>
        <dbReference type="ChEBI" id="CHEBI:29973"/>
        <dbReference type="ChEBI" id="CHEBI:29985"/>
        <dbReference type="ChEBI" id="CHEBI:30616"/>
        <dbReference type="ChEBI" id="CHEBI:43474"/>
        <dbReference type="ChEBI" id="CHEBI:143622"/>
        <dbReference type="ChEBI" id="CHEBI:456216"/>
    </reaction>
    <physiologicalReaction direction="left-to-right" evidence="5">
        <dbReference type="Rhea" id="RHEA:60145"/>
    </physiologicalReaction>
</comment>
<keyword evidence="2" id="KW-0547">Nucleotide-binding</keyword>
<reference evidence="6" key="1">
    <citation type="submission" date="2021-09" db="EMBL/GenBank/DDBJ databases">
        <authorList>
            <consortium name="AG Swart"/>
            <person name="Singh M."/>
            <person name="Singh A."/>
            <person name="Seah K."/>
            <person name="Emmerich C."/>
        </authorList>
    </citation>
    <scope>NUCLEOTIDE SEQUENCE</scope>
    <source>
        <strain evidence="6">ATCC30299</strain>
    </source>
</reference>
<keyword evidence="7" id="KW-1185">Reference proteome</keyword>
<evidence type="ECO:0000313" key="7">
    <source>
        <dbReference type="Proteomes" id="UP001162131"/>
    </source>
</evidence>
<dbReference type="PROSITE" id="PS51221">
    <property type="entry name" value="TTL"/>
    <property type="match status" value="1"/>
</dbReference>
<dbReference type="PANTHER" id="PTHR12241:SF145">
    <property type="entry name" value="TUBULIN POLYGLUTAMYLASE TTLL5"/>
    <property type="match status" value="1"/>
</dbReference>
<evidence type="ECO:0000256" key="2">
    <source>
        <dbReference type="ARBA" id="ARBA00022741"/>
    </source>
</evidence>
<keyword evidence="1" id="KW-0436">Ligase</keyword>
<proteinExistence type="predicted"/>
<dbReference type="SUPFAM" id="SSF56059">
    <property type="entry name" value="Glutathione synthetase ATP-binding domain-like"/>
    <property type="match status" value="1"/>
</dbReference>
<dbReference type="GO" id="GO:0036064">
    <property type="term" value="C:ciliary basal body"/>
    <property type="evidence" value="ECO:0007669"/>
    <property type="project" value="TreeGrafter"/>
</dbReference>
<accession>A0AAU9J428</accession>
<protein>
    <recommendedName>
        <fullName evidence="4">Tubulin--tyrosine ligase-like protein 5</fullName>
    </recommendedName>
</protein>
<organism evidence="6 7">
    <name type="scientific">Blepharisma stoltei</name>
    <dbReference type="NCBI Taxonomy" id="1481888"/>
    <lineage>
        <taxon>Eukaryota</taxon>
        <taxon>Sar</taxon>
        <taxon>Alveolata</taxon>
        <taxon>Ciliophora</taxon>
        <taxon>Postciliodesmatophora</taxon>
        <taxon>Heterotrichea</taxon>
        <taxon>Heterotrichida</taxon>
        <taxon>Blepharismidae</taxon>
        <taxon>Blepharisma</taxon>
    </lineage>
</organism>